<keyword evidence="6" id="KW-1185">Reference proteome</keyword>
<keyword evidence="1" id="KW-0472">Membrane</keyword>
<dbReference type="CDD" id="cd07326">
    <property type="entry name" value="M56_BlaR1_MecR1_like"/>
    <property type="match status" value="1"/>
</dbReference>
<protein>
    <submittedName>
        <fullName evidence="4">M56 family peptidase</fullName>
    </submittedName>
</protein>
<feature type="domain" description="Peptidase M56" evidence="2">
    <location>
        <begin position="70"/>
        <end position="247"/>
    </location>
</feature>
<comment type="caution">
    <text evidence="4">The sequence shown here is derived from an EMBL/GenBank/DDBJ whole genome shotgun (WGS) entry which is preliminary data.</text>
</comment>
<dbReference type="Proteomes" id="UP000287296">
    <property type="component" value="Unassembled WGS sequence"/>
</dbReference>
<dbReference type="EMBL" id="QYTW02000014">
    <property type="protein sequence ID" value="RST59000.1"/>
    <property type="molecule type" value="Genomic_DNA"/>
</dbReference>
<dbReference type="AlphaFoldDB" id="A0A429X6R0"/>
<feature type="transmembrane region" description="Helical" evidence="1">
    <location>
        <begin position="7"/>
        <end position="29"/>
    </location>
</feature>
<sequence>MSKRQSSLMLVVSFAISGTILFQMGLYVISMLAGWNVKFNLVAVCHSWLKAFGLSFLEYVLDGLVIYTLLFLLWKIGLQLIQTTRMKKRFQQYKGEKLTIEMSQAFGIGKEELSVLSHPTPMAFTMGFVSPKIIVTTGLINLLNHDELRAVISHEMYHKENRDPLKVFLLSLSSSIMWYIPIQKWFHHKYSVIQEILADDFAIKQQETSVNLGNALLKMLKVGKQEKMPFTYVSFANTSLNHRIEYILNPLKEVQLQLPFKIALISLLIFSLICGLFIYALA</sequence>
<organism evidence="4 5">
    <name type="scientific">Siminovitchia terrae</name>
    <name type="common">Bacillus terrae</name>
    <dbReference type="NCBI Taxonomy" id="1914933"/>
    <lineage>
        <taxon>Bacteria</taxon>
        <taxon>Bacillati</taxon>
        <taxon>Bacillota</taxon>
        <taxon>Bacilli</taxon>
        <taxon>Bacillales</taxon>
        <taxon>Bacillaceae</taxon>
        <taxon>Siminovitchia</taxon>
    </lineage>
</organism>
<dbReference type="InterPro" id="IPR052173">
    <property type="entry name" value="Beta-lactam_resp_regulator"/>
</dbReference>
<dbReference type="Pfam" id="PF05569">
    <property type="entry name" value="Peptidase_M56"/>
    <property type="match status" value="1"/>
</dbReference>
<evidence type="ECO:0000313" key="3">
    <source>
        <dbReference type="EMBL" id="GIN96591.1"/>
    </source>
</evidence>
<feature type="transmembrane region" description="Helical" evidence="1">
    <location>
        <begin position="258"/>
        <end position="281"/>
    </location>
</feature>
<keyword evidence="1" id="KW-0812">Transmembrane</keyword>
<dbReference type="EMBL" id="BORJ01000006">
    <property type="protein sequence ID" value="GIN96591.1"/>
    <property type="molecule type" value="Genomic_DNA"/>
</dbReference>
<feature type="transmembrane region" description="Helical" evidence="1">
    <location>
        <begin position="64"/>
        <end position="81"/>
    </location>
</feature>
<gene>
    <name evidence="4" type="ORF">D5F11_013980</name>
    <name evidence="3" type="ORF">J6TS1_24610</name>
</gene>
<dbReference type="Gene3D" id="3.30.2010.10">
    <property type="entry name" value="Metalloproteases ('zincins'), catalytic domain"/>
    <property type="match status" value="1"/>
</dbReference>
<evidence type="ECO:0000256" key="1">
    <source>
        <dbReference type="SAM" id="Phobius"/>
    </source>
</evidence>
<evidence type="ECO:0000313" key="4">
    <source>
        <dbReference type="EMBL" id="RST59000.1"/>
    </source>
</evidence>
<evidence type="ECO:0000313" key="6">
    <source>
        <dbReference type="Proteomes" id="UP000680670"/>
    </source>
</evidence>
<name>A0A429X6R0_SIMTE</name>
<dbReference type="PANTHER" id="PTHR34978:SF3">
    <property type="entry name" value="SLR0241 PROTEIN"/>
    <property type="match status" value="1"/>
</dbReference>
<feature type="transmembrane region" description="Helical" evidence="1">
    <location>
        <begin position="165"/>
        <end position="182"/>
    </location>
</feature>
<proteinExistence type="predicted"/>
<keyword evidence="1" id="KW-1133">Transmembrane helix</keyword>
<dbReference type="RefSeq" id="WP_120118808.1">
    <property type="nucleotide sequence ID" value="NZ_BORJ01000006.1"/>
</dbReference>
<dbReference type="OrthoDB" id="2448482at2"/>
<reference evidence="3 6" key="2">
    <citation type="submission" date="2021-03" db="EMBL/GenBank/DDBJ databases">
        <title>Antimicrobial resistance genes in bacteria isolated from Japanese honey, and their potential for conferring macrolide and lincosamide resistance in the American foulbrood pathogen Paenibacillus larvae.</title>
        <authorList>
            <person name="Okamoto M."/>
            <person name="Kumagai M."/>
            <person name="Kanamori H."/>
            <person name="Takamatsu D."/>
        </authorList>
    </citation>
    <scope>NUCLEOTIDE SEQUENCE [LARGE SCALE GENOMIC DNA]</scope>
    <source>
        <strain evidence="3 6">J6TS1</strain>
    </source>
</reference>
<evidence type="ECO:0000259" key="2">
    <source>
        <dbReference type="Pfam" id="PF05569"/>
    </source>
</evidence>
<dbReference type="Proteomes" id="UP000680670">
    <property type="component" value="Unassembled WGS sequence"/>
</dbReference>
<accession>A0A429X6R0</accession>
<dbReference type="PANTHER" id="PTHR34978">
    <property type="entry name" value="POSSIBLE SENSOR-TRANSDUCER PROTEIN BLAR"/>
    <property type="match status" value="1"/>
</dbReference>
<evidence type="ECO:0000313" key="5">
    <source>
        <dbReference type="Proteomes" id="UP000287296"/>
    </source>
</evidence>
<reference evidence="4 5" key="1">
    <citation type="submission" date="2018-12" db="EMBL/GenBank/DDBJ databases">
        <authorList>
            <person name="Sun L."/>
            <person name="Chen Z."/>
        </authorList>
    </citation>
    <scope>NUCLEOTIDE SEQUENCE [LARGE SCALE GENOMIC DNA]</scope>
    <source>
        <strain evidence="4 5">LMG 29736</strain>
    </source>
</reference>
<dbReference type="InterPro" id="IPR008756">
    <property type="entry name" value="Peptidase_M56"/>
</dbReference>